<feature type="chain" id="PRO_5002054459" evidence="1">
    <location>
        <begin position="29"/>
        <end position="162"/>
    </location>
</feature>
<dbReference type="STRING" id="1384459.GL4_1079"/>
<reference evidence="2 3" key="1">
    <citation type="submission" date="2014-09" db="EMBL/GenBank/DDBJ databases">
        <title>Genome sequencing of Methyloceanibacter caenitepidi Gela4.</title>
        <authorList>
            <person name="Takeuchi M."/>
            <person name="Susumu S."/>
            <person name="Kamagata Y."/>
            <person name="Oshima K."/>
            <person name="Hattori M."/>
            <person name="Iwasaki W."/>
        </authorList>
    </citation>
    <scope>NUCLEOTIDE SEQUENCE [LARGE SCALE GENOMIC DNA]</scope>
    <source>
        <strain evidence="2 3">Gela4</strain>
    </source>
</reference>
<dbReference type="OrthoDB" id="8447672at2"/>
<dbReference type="Proteomes" id="UP000031643">
    <property type="component" value="Chromosome"/>
</dbReference>
<evidence type="ECO:0000256" key="1">
    <source>
        <dbReference type="SAM" id="SignalP"/>
    </source>
</evidence>
<keyword evidence="1" id="KW-0732">Signal</keyword>
<evidence type="ECO:0000313" key="3">
    <source>
        <dbReference type="Proteomes" id="UP000031643"/>
    </source>
</evidence>
<gene>
    <name evidence="2" type="ORF">GL4_1079</name>
</gene>
<keyword evidence="3" id="KW-1185">Reference proteome</keyword>
<evidence type="ECO:0000313" key="2">
    <source>
        <dbReference type="EMBL" id="BAQ16539.1"/>
    </source>
</evidence>
<accession>A0A0A8K3G8</accession>
<sequence>MPFRSLPIFLLLALLAGSVSVPVTSAHATDIWRAKTNGSFITLRYGPLDERENAPFLLSCLNGVGIAVLSVHMDFPQEATGEALTIEFSAGDKTAPVAGETAAEDGTGIIYGEAGDIAVKPILKVLEQKGPVTMKSGANAVELSDVGRAETVAEFAKNCSLD</sequence>
<organism evidence="2 3">
    <name type="scientific">Methyloceanibacter caenitepidi</name>
    <dbReference type="NCBI Taxonomy" id="1384459"/>
    <lineage>
        <taxon>Bacteria</taxon>
        <taxon>Pseudomonadati</taxon>
        <taxon>Pseudomonadota</taxon>
        <taxon>Alphaproteobacteria</taxon>
        <taxon>Hyphomicrobiales</taxon>
        <taxon>Hyphomicrobiaceae</taxon>
        <taxon>Methyloceanibacter</taxon>
    </lineage>
</organism>
<proteinExistence type="predicted"/>
<feature type="signal peptide" evidence="1">
    <location>
        <begin position="1"/>
        <end position="28"/>
    </location>
</feature>
<dbReference type="KEGG" id="mcg:GL4_1079"/>
<dbReference type="EMBL" id="AP014648">
    <property type="protein sequence ID" value="BAQ16539.1"/>
    <property type="molecule type" value="Genomic_DNA"/>
</dbReference>
<protein>
    <submittedName>
        <fullName evidence="2">Uncharacterized protein</fullName>
    </submittedName>
</protein>
<dbReference type="AlphaFoldDB" id="A0A0A8K3G8"/>
<name>A0A0A8K3G8_9HYPH</name>
<dbReference type="HOGENOM" id="CLU_1633457_0_0_5"/>